<feature type="transmembrane region" description="Helical" evidence="1">
    <location>
        <begin position="170"/>
        <end position="190"/>
    </location>
</feature>
<feature type="transmembrane region" description="Helical" evidence="1">
    <location>
        <begin position="12"/>
        <end position="35"/>
    </location>
</feature>
<keyword evidence="1" id="KW-0472">Membrane</keyword>
<dbReference type="SMART" id="SM00267">
    <property type="entry name" value="GGDEF"/>
    <property type="match status" value="1"/>
</dbReference>
<dbReference type="InterPro" id="IPR043128">
    <property type="entry name" value="Rev_trsase/Diguanyl_cyclase"/>
</dbReference>
<keyword evidence="1" id="KW-0812">Transmembrane</keyword>
<dbReference type="RefSeq" id="WP_185672194.1">
    <property type="nucleotide sequence ID" value="NZ_JACJVP010000045.1"/>
</dbReference>
<protein>
    <submittedName>
        <fullName evidence="3">GGDEF domain-containing protein</fullName>
    </submittedName>
</protein>
<keyword evidence="4" id="KW-1185">Reference proteome</keyword>
<feature type="domain" description="GGDEF" evidence="2">
    <location>
        <begin position="257"/>
        <end position="380"/>
    </location>
</feature>
<feature type="transmembrane region" description="Helical" evidence="1">
    <location>
        <begin position="75"/>
        <end position="95"/>
    </location>
</feature>
<dbReference type="PANTHER" id="PTHR45138">
    <property type="entry name" value="REGULATORY COMPONENTS OF SENSORY TRANSDUCTION SYSTEM"/>
    <property type="match status" value="1"/>
</dbReference>
<feature type="transmembrane region" description="Helical" evidence="1">
    <location>
        <begin position="138"/>
        <end position="158"/>
    </location>
</feature>
<dbReference type="GO" id="GO:0043709">
    <property type="term" value="P:cell adhesion involved in single-species biofilm formation"/>
    <property type="evidence" value="ECO:0007669"/>
    <property type="project" value="TreeGrafter"/>
</dbReference>
<gene>
    <name evidence="3" type="ORF">H7C19_27020</name>
</gene>
<feature type="transmembrane region" description="Helical" evidence="1">
    <location>
        <begin position="196"/>
        <end position="217"/>
    </location>
</feature>
<dbReference type="GO" id="GO:0052621">
    <property type="term" value="F:diguanylate cyclase activity"/>
    <property type="evidence" value="ECO:0007669"/>
    <property type="project" value="TreeGrafter"/>
</dbReference>
<feature type="transmembrane region" description="Helical" evidence="1">
    <location>
        <begin position="107"/>
        <end position="132"/>
    </location>
</feature>
<reference evidence="3 4" key="1">
    <citation type="submission" date="2020-08" db="EMBL/GenBank/DDBJ databases">
        <title>Cohnella phylogeny.</title>
        <authorList>
            <person name="Dunlap C."/>
        </authorList>
    </citation>
    <scope>NUCLEOTIDE SEQUENCE [LARGE SCALE GENOMIC DNA]</scope>
    <source>
        <strain evidence="3 4">DSM 28246</strain>
    </source>
</reference>
<dbReference type="AlphaFoldDB" id="A0A7X0RXL8"/>
<dbReference type="NCBIfam" id="TIGR00254">
    <property type="entry name" value="GGDEF"/>
    <property type="match status" value="1"/>
</dbReference>
<dbReference type="PROSITE" id="PS50887">
    <property type="entry name" value="GGDEF"/>
    <property type="match status" value="1"/>
</dbReference>
<dbReference type="Proteomes" id="UP000547209">
    <property type="component" value="Unassembled WGS sequence"/>
</dbReference>
<dbReference type="Pfam" id="PF00990">
    <property type="entry name" value="GGDEF"/>
    <property type="match status" value="1"/>
</dbReference>
<feature type="transmembrane region" description="Helical" evidence="1">
    <location>
        <begin position="47"/>
        <end position="69"/>
    </location>
</feature>
<dbReference type="GO" id="GO:0005886">
    <property type="term" value="C:plasma membrane"/>
    <property type="evidence" value="ECO:0007669"/>
    <property type="project" value="TreeGrafter"/>
</dbReference>
<evidence type="ECO:0000313" key="4">
    <source>
        <dbReference type="Proteomes" id="UP000547209"/>
    </source>
</evidence>
<dbReference type="InterPro" id="IPR050469">
    <property type="entry name" value="Diguanylate_Cyclase"/>
</dbReference>
<dbReference type="GO" id="GO:1902201">
    <property type="term" value="P:negative regulation of bacterial-type flagellum-dependent cell motility"/>
    <property type="evidence" value="ECO:0007669"/>
    <property type="project" value="TreeGrafter"/>
</dbReference>
<keyword evidence="1" id="KW-1133">Transmembrane helix</keyword>
<dbReference type="InterPro" id="IPR000160">
    <property type="entry name" value="GGDEF_dom"/>
</dbReference>
<sequence>MNVVTLWHDRGLLLAFSSAVAVVILGLMLFMSYRLIALGRRKAYRTLLISLGIIAAYHLFQLITALHVWEAPPMALFGGAVMRALAFILLNFAVFELYYKRRPRTRAWLFGLFAIGVTIAVCDVFVGTAGFAKPMADSGLLAPVLDGYMLVLSPLFALMFGPHLLQSRRYVAGLAFAFGGQLALMAGAYWGADSPLYAGAAALLPVGYYILLFMLLFERVVELLQSAYRSSITDGLTNLFNRRFFMGQLDYALRAGKAVGAIFCDIDNFKKLNDTQGHQQADVVLKQVAAILMEETEGIGLAGRYGGEELVAFVSSPDTSSQAVAELIRSRVAKETIVTVSVGHCTAEAGMSGDQLMKRADEAMYHSKRSGKNRVTDYAALAGADDFGLESAASGRRKR</sequence>
<evidence type="ECO:0000313" key="3">
    <source>
        <dbReference type="EMBL" id="MBB6674341.1"/>
    </source>
</evidence>
<name>A0A7X0RXL8_9BACL</name>
<organism evidence="3 4">
    <name type="scientific">Cohnella nanjingensis</name>
    <dbReference type="NCBI Taxonomy" id="1387779"/>
    <lineage>
        <taxon>Bacteria</taxon>
        <taxon>Bacillati</taxon>
        <taxon>Bacillota</taxon>
        <taxon>Bacilli</taxon>
        <taxon>Bacillales</taxon>
        <taxon>Paenibacillaceae</taxon>
        <taxon>Cohnella</taxon>
    </lineage>
</organism>
<dbReference type="InterPro" id="IPR029787">
    <property type="entry name" value="Nucleotide_cyclase"/>
</dbReference>
<dbReference type="CDD" id="cd01949">
    <property type="entry name" value="GGDEF"/>
    <property type="match status" value="1"/>
</dbReference>
<accession>A0A7X0RXL8</accession>
<dbReference type="Gene3D" id="3.30.70.270">
    <property type="match status" value="1"/>
</dbReference>
<evidence type="ECO:0000259" key="2">
    <source>
        <dbReference type="PROSITE" id="PS50887"/>
    </source>
</evidence>
<dbReference type="SUPFAM" id="SSF55073">
    <property type="entry name" value="Nucleotide cyclase"/>
    <property type="match status" value="1"/>
</dbReference>
<comment type="caution">
    <text evidence="3">The sequence shown here is derived from an EMBL/GenBank/DDBJ whole genome shotgun (WGS) entry which is preliminary data.</text>
</comment>
<dbReference type="PANTHER" id="PTHR45138:SF9">
    <property type="entry name" value="DIGUANYLATE CYCLASE DGCM-RELATED"/>
    <property type="match status" value="1"/>
</dbReference>
<proteinExistence type="predicted"/>
<evidence type="ECO:0000256" key="1">
    <source>
        <dbReference type="SAM" id="Phobius"/>
    </source>
</evidence>
<dbReference type="EMBL" id="JACJVP010000045">
    <property type="protein sequence ID" value="MBB6674341.1"/>
    <property type="molecule type" value="Genomic_DNA"/>
</dbReference>